<dbReference type="PATRIC" id="fig|953739.5.peg.6592"/>
<dbReference type="OrthoDB" id="4233428at2"/>
<dbReference type="GeneID" id="51864658"/>
<evidence type="ECO:0000313" key="2">
    <source>
        <dbReference type="Proteomes" id="UP000006854"/>
    </source>
</evidence>
<keyword evidence="2" id="KW-1185">Reference proteome</keyword>
<gene>
    <name evidence="1" type="ordered locus">SVEN_4094</name>
</gene>
<proteinExistence type="predicted"/>
<dbReference type="Proteomes" id="UP000006854">
    <property type="component" value="Chromosome"/>
</dbReference>
<dbReference type="AlphaFoldDB" id="F2RH52"/>
<dbReference type="RefSeq" id="WP_015035291.1">
    <property type="nucleotide sequence ID" value="NC_018750.1"/>
</dbReference>
<reference evidence="1 2" key="1">
    <citation type="journal article" date="2011" name="BMC Genomics">
        <title>Genome-wide analysis of the role of GlnR in Streptomyces venezuelae provides new insights into global nitrogen regulation in actinomycetes.</title>
        <authorList>
            <person name="Pullan S.T."/>
            <person name="Bibb M.J."/>
            <person name="Merrick M."/>
        </authorList>
    </citation>
    <scope>NUCLEOTIDE SEQUENCE [LARGE SCALE GENOMIC DNA]</scope>
    <source>
        <strain evidence="2">ATCC 10712 / CBS 650.69 / DSM 40230 / JCM 4526 / NBRC 13096 / PD 04745</strain>
    </source>
</reference>
<dbReference type="HOGENOM" id="CLU_2792438_0_0_11"/>
<dbReference type="KEGG" id="sve:SVEN_4094"/>
<name>F2RH52_STRVP</name>
<dbReference type="EMBL" id="FR845719">
    <property type="protein sequence ID" value="CCA57380.1"/>
    <property type="molecule type" value="Genomic_DNA"/>
</dbReference>
<accession>F2RH52</accession>
<evidence type="ECO:0000313" key="1">
    <source>
        <dbReference type="EMBL" id="CCA57380.1"/>
    </source>
</evidence>
<organism evidence="1 2">
    <name type="scientific">Streptomyces venezuelae (strain ATCC 10712 / CBS 650.69 / DSM 40230 / JCM 4526 / NBRC 13096 / PD 04745)</name>
    <dbReference type="NCBI Taxonomy" id="953739"/>
    <lineage>
        <taxon>Bacteria</taxon>
        <taxon>Bacillati</taxon>
        <taxon>Actinomycetota</taxon>
        <taxon>Actinomycetes</taxon>
        <taxon>Kitasatosporales</taxon>
        <taxon>Streptomycetaceae</taxon>
        <taxon>Streptomyces</taxon>
    </lineage>
</organism>
<sequence length="68" mass="7150">MDASEVSALHDAMRRHGIPGVLTPVDPQNPAGIWRVVDDGGRDVTEATLAAAAAAGRRRPRRGFVFGG</sequence>
<protein>
    <submittedName>
        <fullName evidence="1">Uncharacterized protein</fullName>
    </submittedName>
</protein>